<proteinExistence type="predicted"/>
<sequence>MRRCTSIIIIFILTCVQVMCVPLDSQTTSNISYTNIASILKITIETQEKIIEIWWNFVSQQFNSQQDSSLVSRHLIHGGPNIHAILQATYTWKRDNAVAATTKKKVLFSLNEARAAHEKSVKEWWDSIYQQYGQSGNALAARDGTPKTSP</sequence>
<name>A0ABP9YU93_9FUNG</name>
<reference evidence="2 3" key="1">
    <citation type="submission" date="2024-04" db="EMBL/GenBank/DDBJ databases">
        <title>genome sequences of Mucor flavus KT1a and Helicostylum pulchrum KT1b strains isolated from the surface of a dry-aged beef.</title>
        <authorList>
            <person name="Toyotome T."/>
            <person name="Hosono M."/>
            <person name="Torimaru M."/>
            <person name="Fukuda K."/>
            <person name="Mikami N."/>
        </authorList>
    </citation>
    <scope>NUCLEOTIDE SEQUENCE [LARGE SCALE GENOMIC DNA]</scope>
    <source>
        <strain evidence="2 3">KT1a</strain>
    </source>
</reference>
<protein>
    <submittedName>
        <fullName evidence="2">Uncharacterized protein</fullName>
    </submittedName>
</protein>
<evidence type="ECO:0000313" key="3">
    <source>
        <dbReference type="Proteomes" id="UP001473302"/>
    </source>
</evidence>
<gene>
    <name evidence="2" type="ORF">MFLAVUS_003853</name>
</gene>
<evidence type="ECO:0000313" key="2">
    <source>
        <dbReference type="EMBL" id="GAA5810432.1"/>
    </source>
</evidence>
<keyword evidence="1" id="KW-0732">Signal</keyword>
<keyword evidence="3" id="KW-1185">Reference proteome</keyword>
<dbReference type="EMBL" id="BAABUK010000007">
    <property type="protein sequence ID" value="GAA5810432.1"/>
    <property type="molecule type" value="Genomic_DNA"/>
</dbReference>
<organism evidence="2 3">
    <name type="scientific">Mucor flavus</name>
    <dbReference type="NCBI Taxonomy" id="439312"/>
    <lineage>
        <taxon>Eukaryota</taxon>
        <taxon>Fungi</taxon>
        <taxon>Fungi incertae sedis</taxon>
        <taxon>Mucoromycota</taxon>
        <taxon>Mucoromycotina</taxon>
        <taxon>Mucoromycetes</taxon>
        <taxon>Mucorales</taxon>
        <taxon>Mucorineae</taxon>
        <taxon>Mucoraceae</taxon>
        <taxon>Mucor</taxon>
    </lineage>
</organism>
<evidence type="ECO:0000256" key="1">
    <source>
        <dbReference type="SAM" id="SignalP"/>
    </source>
</evidence>
<accession>A0ABP9YU93</accession>
<comment type="caution">
    <text evidence="2">The sequence shown here is derived from an EMBL/GenBank/DDBJ whole genome shotgun (WGS) entry which is preliminary data.</text>
</comment>
<dbReference type="Proteomes" id="UP001473302">
    <property type="component" value="Unassembled WGS sequence"/>
</dbReference>
<feature type="signal peptide" evidence="1">
    <location>
        <begin position="1"/>
        <end position="20"/>
    </location>
</feature>
<feature type="chain" id="PRO_5047010203" evidence="1">
    <location>
        <begin position="21"/>
        <end position="150"/>
    </location>
</feature>